<sequence length="94" mass="10974">SKEQMQEIIRTVEDFYAMNHITINGKKTKLLVFNSKFKPQQQTIAIAKELIKTECNEQLVRFFETWINTKFNEKLIKSKARSIVIQATKALIGK</sequence>
<keyword evidence="2" id="KW-1185">Reference proteome</keyword>
<gene>
    <name evidence="1" type="ORF">GMARGA_LOCUS36772</name>
</gene>
<proteinExistence type="predicted"/>
<accession>A0ABN7WYM2</accession>
<dbReference type="Proteomes" id="UP000789901">
    <property type="component" value="Unassembled WGS sequence"/>
</dbReference>
<evidence type="ECO:0000313" key="1">
    <source>
        <dbReference type="EMBL" id="CAG8843866.1"/>
    </source>
</evidence>
<evidence type="ECO:0000313" key="2">
    <source>
        <dbReference type="Proteomes" id="UP000789901"/>
    </source>
</evidence>
<protein>
    <submittedName>
        <fullName evidence="1">3791_t:CDS:1</fullName>
    </submittedName>
</protein>
<name>A0ABN7WYM2_GIGMA</name>
<dbReference type="EMBL" id="CAJVQB010073824">
    <property type="protein sequence ID" value="CAG8843866.1"/>
    <property type="molecule type" value="Genomic_DNA"/>
</dbReference>
<feature type="non-terminal residue" evidence="1">
    <location>
        <position position="94"/>
    </location>
</feature>
<reference evidence="1 2" key="1">
    <citation type="submission" date="2021-06" db="EMBL/GenBank/DDBJ databases">
        <authorList>
            <person name="Kallberg Y."/>
            <person name="Tangrot J."/>
            <person name="Rosling A."/>
        </authorList>
    </citation>
    <scope>NUCLEOTIDE SEQUENCE [LARGE SCALE GENOMIC DNA]</scope>
    <source>
        <strain evidence="1 2">120-4 pot B 10/14</strain>
    </source>
</reference>
<comment type="caution">
    <text evidence="1">The sequence shown here is derived from an EMBL/GenBank/DDBJ whole genome shotgun (WGS) entry which is preliminary data.</text>
</comment>
<organism evidence="1 2">
    <name type="scientific">Gigaspora margarita</name>
    <dbReference type="NCBI Taxonomy" id="4874"/>
    <lineage>
        <taxon>Eukaryota</taxon>
        <taxon>Fungi</taxon>
        <taxon>Fungi incertae sedis</taxon>
        <taxon>Mucoromycota</taxon>
        <taxon>Glomeromycotina</taxon>
        <taxon>Glomeromycetes</taxon>
        <taxon>Diversisporales</taxon>
        <taxon>Gigasporaceae</taxon>
        <taxon>Gigaspora</taxon>
    </lineage>
</organism>
<feature type="non-terminal residue" evidence="1">
    <location>
        <position position="1"/>
    </location>
</feature>